<name>A0AAJ0DGT6_9PEZI</name>
<organism evidence="1 2">
    <name type="scientific">Extremus antarcticus</name>
    <dbReference type="NCBI Taxonomy" id="702011"/>
    <lineage>
        <taxon>Eukaryota</taxon>
        <taxon>Fungi</taxon>
        <taxon>Dikarya</taxon>
        <taxon>Ascomycota</taxon>
        <taxon>Pezizomycotina</taxon>
        <taxon>Dothideomycetes</taxon>
        <taxon>Dothideomycetidae</taxon>
        <taxon>Mycosphaerellales</taxon>
        <taxon>Extremaceae</taxon>
        <taxon>Extremus</taxon>
    </lineage>
</organism>
<dbReference type="EMBL" id="JAWDJX010000014">
    <property type="protein sequence ID" value="KAK3053825.1"/>
    <property type="molecule type" value="Genomic_DNA"/>
</dbReference>
<comment type="caution">
    <text evidence="1">The sequence shown here is derived from an EMBL/GenBank/DDBJ whole genome shotgun (WGS) entry which is preliminary data.</text>
</comment>
<reference evidence="1" key="1">
    <citation type="submission" date="2023-04" db="EMBL/GenBank/DDBJ databases">
        <title>Black Yeasts Isolated from many extreme environments.</title>
        <authorList>
            <person name="Coleine C."/>
            <person name="Stajich J.E."/>
            <person name="Selbmann L."/>
        </authorList>
    </citation>
    <scope>NUCLEOTIDE SEQUENCE</scope>
    <source>
        <strain evidence="1">CCFEE 5312</strain>
    </source>
</reference>
<protein>
    <submittedName>
        <fullName evidence="1">Uncharacterized protein</fullName>
    </submittedName>
</protein>
<accession>A0AAJ0DGT6</accession>
<gene>
    <name evidence="1" type="ORF">LTR09_005105</name>
</gene>
<keyword evidence="2" id="KW-1185">Reference proteome</keyword>
<evidence type="ECO:0000313" key="2">
    <source>
        <dbReference type="Proteomes" id="UP001271007"/>
    </source>
</evidence>
<proteinExistence type="predicted"/>
<evidence type="ECO:0000313" key="1">
    <source>
        <dbReference type="EMBL" id="KAK3053825.1"/>
    </source>
</evidence>
<dbReference type="Proteomes" id="UP001271007">
    <property type="component" value="Unassembled WGS sequence"/>
</dbReference>
<sequence length="174" mass="19724">MANLTALYVDSPNGCLQQGTTLAICEATTCDLLTNNARLHINLDAVRSTLRKPLWLLAASPILYLLSDILAQNRAAAARVRNNNNNIRNTPWSWSLLLRYFAYELYIWALPEVLALVYLTVGNGGFLRVPIYACPVEFRTALDLARTPASYITSTVICVRLGRWLWRRYAHLIW</sequence>
<dbReference type="AlphaFoldDB" id="A0AAJ0DGT6"/>